<proteinExistence type="predicted"/>
<accession>A0ABD3MVZ1</accession>
<feature type="region of interest" description="Disordered" evidence="1">
    <location>
        <begin position="759"/>
        <end position="805"/>
    </location>
</feature>
<feature type="compositionally biased region" description="Basic and acidic residues" evidence="1">
    <location>
        <begin position="336"/>
        <end position="346"/>
    </location>
</feature>
<feature type="region of interest" description="Disordered" evidence="1">
    <location>
        <begin position="308"/>
        <end position="346"/>
    </location>
</feature>
<reference evidence="3 4" key="1">
    <citation type="submission" date="2024-10" db="EMBL/GenBank/DDBJ databases">
        <title>Updated reference genomes for cyclostephanoid diatoms.</title>
        <authorList>
            <person name="Roberts W.R."/>
            <person name="Alverson A.J."/>
        </authorList>
    </citation>
    <scope>NUCLEOTIDE SEQUENCE [LARGE SCALE GENOMIC DNA]</scope>
    <source>
        <strain evidence="3 4">AJA276-08</strain>
    </source>
</reference>
<feature type="domain" description="WRKY19-like zinc finger" evidence="2">
    <location>
        <begin position="1079"/>
        <end position="1103"/>
    </location>
</feature>
<feature type="compositionally biased region" description="Polar residues" evidence="1">
    <location>
        <begin position="115"/>
        <end position="138"/>
    </location>
</feature>
<dbReference type="PANTHER" id="PTHR31827:SF1">
    <property type="entry name" value="EMB|CAB89363.1"/>
    <property type="match status" value="1"/>
</dbReference>
<dbReference type="Proteomes" id="UP001530315">
    <property type="component" value="Unassembled WGS sequence"/>
</dbReference>
<dbReference type="Pfam" id="PF24906">
    <property type="entry name" value="Zf_WRKY19"/>
    <property type="match status" value="3"/>
</dbReference>
<sequence>MDADRVRAYLQVACAGLGFDIGEVWWMSNDSGTSTVAAIDDRSGHESDSSGDETFSDLMKSKNSIADYSGRKKTPKKRFLQLYTSKAYCDQRSKLVQPHDNENDPDGGSGGADSNPPNDDGVTSPTKSSRQLVRRSSFQSHKLDEEHVLSPRIVEAVTRSTQVVWANCQKSEGLLGRSDIKLQTAIGMPVGLDESGNVWVVVMFSPKNVESSSDAIDYLQYISRSAASVSIPCLLPVVGDGGWGGGGDIPPQTTKMICNGIADDQRHNQHHHLVSIKPKTKQPDHTQELGDGVTAKFVSFSINDDDDDYNDTELSSSRRGSSQLDEDGDKVRRRNPKNDLRNAAKDDWGIPILPESVYENEDPAVTNNNNITSTQYKRQHALSLGSSFDDVIENAITDAFDDASYGVWSTIMDSVVPSSDDSNKTPIIDNSGKSKESEEPFVAEIHLIQERLEEFATAFLGMSVFDVADAWTALPSSNDPSKNGDGDTILNCLFTVAATSSNPDINELMDLSWVTSIGAFDGAVGRAFSSGYPVWSSVKELIYDSSRRQTLDNCKIETAFAVPIFSTGDVSPSCVLCCYSLLPAESVPFVLNFVQKAVRLLWSGLDRVISPHESVGKELWKGVGPADLGEMAADVEMQNAFMGKKRPRGLSFQEIESDRHRSMSILTYIDDFSDSPSLPAMLPNNMVDIPVVRLAPTPAVPAPSVSNQLDNGLKPAPLLSSIVQDSLPSAPQFLFLDGHWAVQRAVRSVGEILWNGSDSEAPQQHQLQQPHHHHHHQQQQQQQQLDLMSPQLSQQQQQPQQQGQLHQYPLNHVIYDNTATQQHQRPPFMTMTCLPPGVHNDDLSVIQANLVEFNAMAKLHNYDNSNNNQSSSATSSTAAAAETATPLYNDSYLDRVCNNSYGGLPCQTLRNANDTMDSINLSQSLTGPQQNVYCTSVAHPITVQSMDPSLFDTDQKICRIEGCNDLVISKRPYCPLHCGNRQCEKGGCTKCAQGATRFCIAHGGGRRCTYPGCDKGARDKYFCAAHGGGKRCKKDGCQKSAVGGSLYCTGHGGGKRCSVPGCDKSAQSSTKFCVKHGGGKKCQFEGCKKVARGKTLFCAAHGGGIRCKLDGCNRVAIGKAQLCRAHGGGADARLDLDEGLI</sequence>
<feature type="compositionally biased region" description="Basic and acidic residues" evidence="1">
    <location>
        <begin position="91"/>
        <end position="102"/>
    </location>
</feature>
<dbReference type="EMBL" id="JALLAZ020001687">
    <property type="protein sequence ID" value="KAL3768085.1"/>
    <property type="molecule type" value="Genomic_DNA"/>
</dbReference>
<comment type="caution">
    <text evidence="3">The sequence shown here is derived from an EMBL/GenBank/DDBJ whole genome shotgun (WGS) entry which is preliminary data.</text>
</comment>
<protein>
    <recommendedName>
        <fullName evidence="2">WRKY19-like zinc finger domain-containing protein</fullName>
    </recommendedName>
</protein>
<evidence type="ECO:0000256" key="1">
    <source>
        <dbReference type="SAM" id="MobiDB-lite"/>
    </source>
</evidence>
<feature type="compositionally biased region" description="Low complexity" evidence="1">
    <location>
        <begin position="778"/>
        <end position="805"/>
    </location>
</feature>
<dbReference type="InterPro" id="IPR056866">
    <property type="entry name" value="Znf_WRKY19"/>
</dbReference>
<name>A0ABD3MVZ1_9STRA</name>
<gene>
    <name evidence="3" type="ORF">ACHAW5_009142</name>
</gene>
<evidence type="ECO:0000313" key="4">
    <source>
        <dbReference type="Proteomes" id="UP001530315"/>
    </source>
</evidence>
<feature type="compositionally biased region" description="Polar residues" evidence="1">
    <location>
        <begin position="312"/>
        <end position="323"/>
    </location>
</feature>
<feature type="domain" description="WRKY19-like zinc finger" evidence="2">
    <location>
        <begin position="1005"/>
        <end position="1028"/>
    </location>
</feature>
<feature type="region of interest" description="Disordered" evidence="1">
    <location>
        <begin position="91"/>
        <end position="138"/>
    </location>
</feature>
<dbReference type="AlphaFoldDB" id="A0ABD3MVZ1"/>
<feature type="domain" description="WRKY19-like zinc finger" evidence="2">
    <location>
        <begin position="1054"/>
        <end position="1078"/>
    </location>
</feature>
<dbReference type="PANTHER" id="PTHR31827">
    <property type="entry name" value="EMB|CAB89363.1"/>
    <property type="match status" value="1"/>
</dbReference>
<organism evidence="3 4">
    <name type="scientific">Stephanodiscus triporus</name>
    <dbReference type="NCBI Taxonomy" id="2934178"/>
    <lineage>
        <taxon>Eukaryota</taxon>
        <taxon>Sar</taxon>
        <taxon>Stramenopiles</taxon>
        <taxon>Ochrophyta</taxon>
        <taxon>Bacillariophyta</taxon>
        <taxon>Coscinodiscophyceae</taxon>
        <taxon>Thalassiosirophycidae</taxon>
        <taxon>Stephanodiscales</taxon>
        <taxon>Stephanodiscaceae</taxon>
        <taxon>Stephanodiscus</taxon>
    </lineage>
</organism>
<evidence type="ECO:0000313" key="3">
    <source>
        <dbReference type="EMBL" id="KAL3768085.1"/>
    </source>
</evidence>
<keyword evidence="4" id="KW-1185">Reference proteome</keyword>
<evidence type="ECO:0000259" key="2">
    <source>
        <dbReference type="Pfam" id="PF24906"/>
    </source>
</evidence>